<comment type="caution">
    <text evidence="1">The sequence shown here is derived from an EMBL/GenBank/DDBJ whole genome shotgun (WGS) entry which is preliminary data.</text>
</comment>
<dbReference type="EMBL" id="JAJAGQ010000015">
    <property type="protein sequence ID" value="KAJ8541666.1"/>
    <property type="molecule type" value="Genomic_DNA"/>
</dbReference>
<accession>A0A9Q1LRV6</accession>
<reference evidence="2" key="1">
    <citation type="journal article" date="2023" name="Proc. Natl. Acad. Sci. U.S.A.">
        <title>Genomic and structural basis for evolution of tropane alkaloid biosynthesis.</title>
        <authorList>
            <person name="Wanga Y.-J."/>
            <person name="Taina T."/>
            <person name="Yua J.-Y."/>
            <person name="Lia J."/>
            <person name="Xua B."/>
            <person name="Chenc J."/>
            <person name="D'Auriad J.C."/>
            <person name="Huanga J.-P."/>
            <person name="Huanga S.-X."/>
        </authorList>
    </citation>
    <scope>NUCLEOTIDE SEQUENCE [LARGE SCALE GENOMIC DNA]</scope>
    <source>
        <strain evidence="2">cv. KIB-2019</strain>
    </source>
</reference>
<dbReference type="Proteomes" id="UP001152561">
    <property type="component" value="Unassembled WGS sequence"/>
</dbReference>
<organism evidence="1 2">
    <name type="scientific">Anisodus acutangulus</name>
    <dbReference type="NCBI Taxonomy" id="402998"/>
    <lineage>
        <taxon>Eukaryota</taxon>
        <taxon>Viridiplantae</taxon>
        <taxon>Streptophyta</taxon>
        <taxon>Embryophyta</taxon>
        <taxon>Tracheophyta</taxon>
        <taxon>Spermatophyta</taxon>
        <taxon>Magnoliopsida</taxon>
        <taxon>eudicotyledons</taxon>
        <taxon>Gunneridae</taxon>
        <taxon>Pentapetalae</taxon>
        <taxon>asterids</taxon>
        <taxon>lamiids</taxon>
        <taxon>Solanales</taxon>
        <taxon>Solanaceae</taxon>
        <taxon>Solanoideae</taxon>
        <taxon>Hyoscyameae</taxon>
        <taxon>Anisodus</taxon>
    </lineage>
</organism>
<proteinExistence type="predicted"/>
<name>A0A9Q1LRV6_9SOLA</name>
<protein>
    <submittedName>
        <fullName evidence="1">Uncharacterized protein</fullName>
    </submittedName>
</protein>
<dbReference type="AlphaFoldDB" id="A0A9Q1LRV6"/>
<evidence type="ECO:0000313" key="2">
    <source>
        <dbReference type="Proteomes" id="UP001152561"/>
    </source>
</evidence>
<sequence>MTYCLVNIVSKDLPSEDMLIDVAMAKVSGLIASFEEYREIGFKQAINTAKELASSMEIDPIFPKKRQIYRKKHFDEFSCESSQMQQESPEEAFRVHYFLYIVDQTIGSLKKWFEQYEDLFGFLFTTDKLSSLNDEDLKTRCKNLERKLQMKEGTRPNI</sequence>
<keyword evidence="2" id="KW-1185">Reference proteome</keyword>
<evidence type="ECO:0000313" key="1">
    <source>
        <dbReference type="EMBL" id="KAJ8541666.1"/>
    </source>
</evidence>
<dbReference type="OrthoDB" id="1306140at2759"/>
<gene>
    <name evidence="1" type="ORF">K7X08_002482</name>
</gene>